<keyword evidence="5" id="KW-1185">Reference proteome</keyword>
<keyword evidence="2" id="KW-0574">Periplasm</keyword>
<protein>
    <recommendedName>
        <fullName evidence="6">ABC transporter substrate-binding protein</fullName>
    </recommendedName>
</protein>
<dbReference type="Gene3D" id="3.40.190.10">
    <property type="entry name" value="Periplasmic binding protein-like II"/>
    <property type="match status" value="2"/>
</dbReference>
<dbReference type="PANTHER" id="PTHR30222">
    <property type="entry name" value="SPERMIDINE/PUTRESCINE-BINDING PERIPLASMIC PROTEIN"/>
    <property type="match status" value="1"/>
</dbReference>
<evidence type="ECO:0008006" key="6">
    <source>
        <dbReference type="Google" id="ProtNLM"/>
    </source>
</evidence>
<evidence type="ECO:0000256" key="3">
    <source>
        <dbReference type="SAM" id="SignalP"/>
    </source>
</evidence>
<feature type="chain" id="PRO_5011995502" description="ABC transporter substrate-binding protein" evidence="3">
    <location>
        <begin position="34"/>
        <end position="358"/>
    </location>
</feature>
<dbReference type="AlphaFoldDB" id="A0A271K8H9"/>
<dbReference type="OrthoDB" id="9766989at2"/>
<dbReference type="Pfam" id="PF13416">
    <property type="entry name" value="SBP_bac_8"/>
    <property type="match status" value="1"/>
</dbReference>
<gene>
    <name evidence="4" type="ORF">CIT31_29230</name>
</gene>
<accession>A0A271K8H9</accession>
<organism evidence="4 5">
    <name type="scientific">Mesorhizobium wenxiniae</name>
    <dbReference type="NCBI Taxonomy" id="2014805"/>
    <lineage>
        <taxon>Bacteria</taxon>
        <taxon>Pseudomonadati</taxon>
        <taxon>Pseudomonadota</taxon>
        <taxon>Alphaproteobacteria</taxon>
        <taxon>Hyphomicrobiales</taxon>
        <taxon>Phyllobacteriaceae</taxon>
        <taxon>Mesorhizobium</taxon>
    </lineage>
</organism>
<dbReference type="EMBL" id="NPKH01000037">
    <property type="protein sequence ID" value="PAP92072.1"/>
    <property type="molecule type" value="Genomic_DNA"/>
</dbReference>
<sequence length="358" mass="39066">MEGNSFMRSLNVKRSAKALICFAALGSAGVATAKDLNVATFGGAWTEAAKAAYWDPFTSETGTKIIGDITDDSLGAIRAVASTPKGKWDVVELEMMIANEACSEGLLLPIDKSRLPQSDYIPSSIHECAIASAAVGTVLVINTTRFPTHEPTTWQDFWDIKKFPGTRGLSRYVQSVAVAALLADGVRPEDVNAELRKPDAQKRVFAKLDEIKDRVVFFSTGAEFAQGLVSGSYDMALGWNARINSANDETGGIFKILWSAGYNLGMNAFVIPANTNDQASAMDYIASTASPERQAKFMEMFPYGGANKKAYELLTPEQRDLQPANPANLRYAVNDDYDFWAGRLDQWQQALESWIASK</sequence>
<reference evidence="4 5" key="1">
    <citation type="submission" date="2017-08" db="EMBL/GenBank/DDBJ databases">
        <title>Mesorhizobium wenxinae sp. nov., a novel rhizobial species isolated from root nodules of chickpea (Cicer arietinum L.).</title>
        <authorList>
            <person name="Zhang J."/>
        </authorList>
    </citation>
    <scope>NUCLEOTIDE SEQUENCE [LARGE SCALE GENOMIC DNA]</scope>
    <source>
        <strain evidence="5">WYCCWR 10019</strain>
    </source>
</reference>
<dbReference type="PANTHER" id="PTHR30222:SF2">
    <property type="entry name" value="ABC TRANSPORTER SUBSTRATE-BINDING PROTEIN"/>
    <property type="match status" value="1"/>
</dbReference>
<keyword evidence="1 3" id="KW-0732">Signal</keyword>
<proteinExistence type="predicted"/>
<dbReference type="InterPro" id="IPR006059">
    <property type="entry name" value="SBP"/>
</dbReference>
<comment type="caution">
    <text evidence="4">The sequence shown here is derived from an EMBL/GenBank/DDBJ whole genome shotgun (WGS) entry which is preliminary data.</text>
</comment>
<dbReference type="SUPFAM" id="SSF53850">
    <property type="entry name" value="Periplasmic binding protein-like II"/>
    <property type="match status" value="1"/>
</dbReference>
<evidence type="ECO:0000256" key="1">
    <source>
        <dbReference type="ARBA" id="ARBA00022729"/>
    </source>
</evidence>
<dbReference type="Proteomes" id="UP000215931">
    <property type="component" value="Unassembled WGS sequence"/>
</dbReference>
<evidence type="ECO:0000313" key="4">
    <source>
        <dbReference type="EMBL" id="PAP92072.1"/>
    </source>
</evidence>
<feature type="signal peptide" evidence="3">
    <location>
        <begin position="1"/>
        <end position="33"/>
    </location>
</feature>
<name>A0A271K8H9_9HYPH</name>
<evidence type="ECO:0000313" key="5">
    <source>
        <dbReference type="Proteomes" id="UP000215931"/>
    </source>
</evidence>
<evidence type="ECO:0000256" key="2">
    <source>
        <dbReference type="ARBA" id="ARBA00022764"/>
    </source>
</evidence>